<keyword evidence="1" id="KW-1133">Transmembrane helix</keyword>
<evidence type="ECO:0000256" key="1">
    <source>
        <dbReference type="SAM" id="Phobius"/>
    </source>
</evidence>
<dbReference type="AlphaFoldDB" id="A0A5B7HYS8"/>
<keyword evidence="1" id="KW-0812">Transmembrane</keyword>
<dbReference type="Proteomes" id="UP000324222">
    <property type="component" value="Unassembled WGS sequence"/>
</dbReference>
<organism evidence="2 3">
    <name type="scientific">Portunus trituberculatus</name>
    <name type="common">Swimming crab</name>
    <name type="synonym">Neptunus trituberculatus</name>
    <dbReference type="NCBI Taxonomy" id="210409"/>
    <lineage>
        <taxon>Eukaryota</taxon>
        <taxon>Metazoa</taxon>
        <taxon>Ecdysozoa</taxon>
        <taxon>Arthropoda</taxon>
        <taxon>Crustacea</taxon>
        <taxon>Multicrustacea</taxon>
        <taxon>Malacostraca</taxon>
        <taxon>Eumalacostraca</taxon>
        <taxon>Eucarida</taxon>
        <taxon>Decapoda</taxon>
        <taxon>Pleocyemata</taxon>
        <taxon>Brachyura</taxon>
        <taxon>Eubrachyura</taxon>
        <taxon>Portunoidea</taxon>
        <taxon>Portunidae</taxon>
        <taxon>Portuninae</taxon>
        <taxon>Portunus</taxon>
    </lineage>
</organism>
<comment type="caution">
    <text evidence="2">The sequence shown here is derived from an EMBL/GenBank/DDBJ whole genome shotgun (WGS) entry which is preliminary data.</text>
</comment>
<sequence>MMPQSPSPQPQTNLISPHLPRGIVTAAALRGVAPSLTLTLALRRPGEHAGTQVARLASLFVLSEMRWWIAVPRSLDASAERSGYNNKTPLASMVVVVVVVVVVGVISRP</sequence>
<reference evidence="2 3" key="1">
    <citation type="submission" date="2019-05" db="EMBL/GenBank/DDBJ databases">
        <title>Another draft genome of Portunus trituberculatus and its Hox gene families provides insights of decapod evolution.</title>
        <authorList>
            <person name="Jeong J.-H."/>
            <person name="Song I."/>
            <person name="Kim S."/>
            <person name="Choi T."/>
            <person name="Kim D."/>
            <person name="Ryu S."/>
            <person name="Kim W."/>
        </authorList>
    </citation>
    <scope>NUCLEOTIDE SEQUENCE [LARGE SCALE GENOMIC DNA]</scope>
    <source>
        <tissue evidence="2">Muscle</tissue>
    </source>
</reference>
<name>A0A5B7HYS8_PORTR</name>
<keyword evidence="1" id="KW-0472">Membrane</keyword>
<proteinExistence type="predicted"/>
<accession>A0A5B7HYS8</accession>
<protein>
    <submittedName>
        <fullName evidence="2">Uncharacterized protein</fullName>
    </submittedName>
</protein>
<dbReference type="EMBL" id="VSRR010037141">
    <property type="protein sequence ID" value="MPC73604.1"/>
    <property type="molecule type" value="Genomic_DNA"/>
</dbReference>
<feature type="transmembrane region" description="Helical" evidence="1">
    <location>
        <begin position="90"/>
        <end position="107"/>
    </location>
</feature>
<evidence type="ECO:0000313" key="3">
    <source>
        <dbReference type="Proteomes" id="UP000324222"/>
    </source>
</evidence>
<evidence type="ECO:0000313" key="2">
    <source>
        <dbReference type="EMBL" id="MPC73604.1"/>
    </source>
</evidence>
<gene>
    <name evidence="2" type="ORF">E2C01_067939</name>
</gene>
<keyword evidence="3" id="KW-1185">Reference proteome</keyword>